<dbReference type="EMBL" id="JANIGO010000002">
    <property type="protein sequence ID" value="MCQ8896171.1"/>
    <property type="molecule type" value="Genomic_DNA"/>
</dbReference>
<dbReference type="PROSITE" id="PS51257">
    <property type="entry name" value="PROKAR_LIPOPROTEIN"/>
    <property type="match status" value="1"/>
</dbReference>
<name>A0ABT1WF83_9BURK</name>
<sequence length="269" mass="30157">MKPTHTLIGFVLVACAIGVAEWLTPVAAPADVIEITPAYRQFVLDQVQQPAGALPQTLKPDEALDKAIEEEVLYREGIKLGLEKDDLIVKRRVVQKMRFMLEDMTPVAEPSDAQLQTWLDKHPDQYQTGRRLTLTHLFFSRGKRGDHAIYDAQQLRVKLLEGQTLQSLDVFPLDTLHGPVDEATLVRELGSTLTQAILDLPLNTWSEPMNSAMGVHLVRVEARDGGHTMLLKEARERVRVDLMSAQREAVNAASVAALKSKYRIHEVKQ</sequence>
<evidence type="ECO:0000313" key="3">
    <source>
        <dbReference type="Proteomes" id="UP001204142"/>
    </source>
</evidence>
<keyword evidence="2" id="KW-0413">Isomerase</keyword>
<gene>
    <name evidence="2" type="ORF">NQT62_06930</name>
</gene>
<protein>
    <submittedName>
        <fullName evidence="2">Peptidylprolyl isomerase</fullName>
    </submittedName>
</protein>
<proteinExistence type="predicted"/>
<reference evidence="2 3" key="1">
    <citation type="submission" date="2022-07" db="EMBL/GenBank/DDBJ databases">
        <authorList>
            <person name="Xamxidin M."/>
            <person name="Wu M."/>
        </authorList>
    </citation>
    <scope>NUCLEOTIDE SEQUENCE [LARGE SCALE GENOMIC DNA]</scope>
    <source>
        <strain evidence="2 3">NBRC 111650</strain>
    </source>
</reference>
<evidence type="ECO:0000313" key="2">
    <source>
        <dbReference type="EMBL" id="MCQ8896171.1"/>
    </source>
</evidence>
<evidence type="ECO:0000259" key="1">
    <source>
        <dbReference type="Pfam" id="PF13145"/>
    </source>
</evidence>
<dbReference type="Pfam" id="PF13145">
    <property type="entry name" value="Rotamase_2"/>
    <property type="match status" value="1"/>
</dbReference>
<dbReference type="Proteomes" id="UP001204142">
    <property type="component" value="Unassembled WGS sequence"/>
</dbReference>
<dbReference type="RefSeq" id="WP_256763933.1">
    <property type="nucleotide sequence ID" value="NZ_JANIGO010000002.1"/>
</dbReference>
<accession>A0ABT1WF83</accession>
<organism evidence="2 3">
    <name type="scientific">Limnobacter humi</name>
    <dbReference type="NCBI Taxonomy" id="1778671"/>
    <lineage>
        <taxon>Bacteria</taxon>
        <taxon>Pseudomonadati</taxon>
        <taxon>Pseudomonadota</taxon>
        <taxon>Betaproteobacteria</taxon>
        <taxon>Burkholderiales</taxon>
        <taxon>Burkholderiaceae</taxon>
        <taxon>Limnobacter</taxon>
    </lineage>
</organism>
<dbReference type="InterPro" id="IPR000297">
    <property type="entry name" value="PPIase_PpiC"/>
</dbReference>
<feature type="domain" description="PpiC" evidence="1">
    <location>
        <begin position="110"/>
        <end position="236"/>
    </location>
</feature>
<dbReference type="GO" id="GO:0016853">
    <property type="term" value="F:isomerase activity"/>
    <property type="evidence" value="ECO:0007669"/>
    <property type="project" value="UniProtKB-KW"/>
</dbReference>
<comment type="caution">
    <text evidence="2">The sequence shown here is derived from an EMBL/GenBank/DDBJ whole genome shotgun (WGS) entry which is preliminary data.</text>
</comment>
<keyword evidence="3" id="KW-1185">Reference proteome</keyword>